<evidence type="ECO:0000313" key="3">
    <source>
        <dbReference type="Proteomes" id="UP000242877"/>
    </source>
</evidence>
<dbReference type="Proteomes" id="UP000242877">
    <property type="component" value="Unassembled WGS sequence"/>
</dbReference>
<evidence type="ECO:0000256" key="1">
    <source>
        <dbReference type="SAM" id="MobiDB-lite"/>
    </source>
</evidence>
<accession>A0A166MZH5</accession>
<reference evidence="2 3" key="1">
    <citation type="journal article" date="2016" name="Genome Biol. Evol.">
        <title>Divergent and convergent evolution of fungal pathogenicity.</title>
        <authorList>
            <person name="Shang Y."/>
            <person name="Xiao G."/>
            <person name="Zheng P."/>
            <person name="Cen K."/>
            <person name="Zhan S."/>
            <person name="Wang C."/>
        </authorList>
    </citation>
    <scope>NUCLEOTIDE SEQUENCE [LARGE SCALE GENOMIC DNA]</scope>
    <source>
        <strain evidence="2 3">ARSEF 7405</strain>
    </source>
</reference>
<gene>
    <name evidence="2" type="ORF">AAP_06134</name>
</gene>
<dbReference type="EMBL" id="AZGZ01000044">
    <property type="protein sequence ID" value="KZZ86870.1"/>
    <property type="molecule type" value="Genomic_DNA"/>
</dbReference>
<proteinExistence type="predicted"/>
<dbReference type="OrthoDB" id="1274115at2759"/>
<feature type="region of interest" description="Disordered" evidence="1">
    <location>
        <begin position="1"/>
        <end position="52"/>
    </location>
</feature>
<organism evidence="2 3">
    <name type="scientific">Ascosphaera apis ARSEF 7405</name>
    <dbReference type="NCBI Taxonomy" id="392613"/>
    <lineage>
        <taxon>Eukaryota</taxon>
        <taxon>Fungi</taxon>
        <taxon>Dikarya</taxon>
        <taxon>Ascomycota</taxon>
        <taxon>Pezizomycotina</taxon>
        <taxon>Eurotiomycetes</taxon>
        <taxon>Eurotiomycetidae</taxon>
        <taxon>Onygenales</taxon>
        <taxon>Ascosphaeraceae</taxon>
        <taxon>Ascosphaera</taxon>
    </lineage>
</organism>
<evidence type="ECO:0000313" key="2">
    <source>
        <dbReference type="EMBL" id="KZZ86870.1"/>
    </source>
</evidence>
<dbReference type="AlphaFoldDB" id="A0A166MZH5"/>
<dbReference type="InterPro" id="IPR032675">
    <property type="entry name" value="LRR_dom_sf"/>
</dbReference>
<feature type="compositionally biased region" description="Polar residues" evidence="1">
    <location>
        <begin position="25"/>
        <end position="40"/>
    </location>
</feature>
<dbReference type="VEuPathDB" id="FungiDB:AAP_06134"/>
<comment type="caution">
    <text evidence="2">The sequence shown here is derived from an EMBL/GenBank/DDBJ whole genome shotgun (WGS) entry which is preliminary data.</text>
</comment>
<protein>
    <submittedName>
        <fullName evidence="2">Leucine Rich Repeat domain-containing protein</fullName>
    </submittedName>
</protein>
<dbReference type="Gene3D" id="3.80.10.10">
    <property type="entry name" value="Ribonuclease Inhibitor"/>
    <property type="match status" value="1"/>
</dbReference>
<dbReference type="SUPFAM" id="SSF52058">
    <property type="entry name" value="L domain-like"/>
    <property type="match status" value="1"/>
</dbReference>
<sequence>MDIEHPSRTQFLPSSPPLDDGEALDTTQSQSQPLGDSQLETAALSSDPPLFSSDDWQCSALENYYPTTGQNSSIASLDEVADAKSRRRKRAYRGTWWGEEVTPKRPRTGWKSRGKVDSGCFMGSDDDVDDDDDDDDDKKDINCDEMLVCESITPKAKHTSIFSTDSTPVRRSPMHRDRIAINPEPENIARARNQINWCLENGDDRIDLSYHFQGDIPDGLLRPLKSLVKQPVKEIGSLPEDLYEPLSPCFQLFLNTNDLRTVNPEIFELKSFKFLSLFRNDLTQIPDCIEQVVRLEKLNVAANQLKTLPWSIMNLINRGKLKHLIALPNPFIKPDDVLGIERFCEIVDGRPLLRHLQEQATPILVARSYIEYLDSAGYLSRFTPPTKTFSRSLRETALQAYTRTIDI</sequence>
<feature type="compositionally biased region" description="Acidic residues" evidence="1">
    <location>
        <begin position="124"/>
        <end position="137"/>
    </location>
</feature>
<name>A0A166MZH5_9EURO</name>
<keyword evidence="3" id="KW-1185">Reference proteome</keyword>
<feature type="compositionally biased region" description="Basic residues" evidence="1">
    <location>
        <begin position="104"/>
        <end position="113"/>
    </location>
</feature>
<feature type="region of interest" description="Disordered" evidence="1">
    <location>
        <begin position="104"/>
        <end position="137"/>
    </location>
</feature>